<name>A0ABT5EJ04_9BACT</name>
<proteinExistence type="predicted"/>
<dbReference type="EMBL" id="JAQNDO010000001">
    <property type="protein sequence ID" value="MDC0741474.1"/>
    <property type="molecule type" value="Genomic_DNA"/>
</dbReference>
<evidence type="ECO:0000313" key="2">
    <source>
        <dbReference type="Proteomes" id="UP001221411"/>
    </source>
</evidence>
<comment type="caution">
    <text evidence="1">The sequence shown here is derived from an EMBL/GenBank/DDBJ whole genome shotgun (WGS) entry which is preliminary data.</text>
</comment>
<dbReference type="Proteomes" id="UP001221411">
    <property type="component" value="Unassembled WGS sequence"/>
</dbReference>
<keyword evidence="2" id="KW-1185">Reference proteome</keyword>
<organism evidence="1 2">
    <name type="scientific">Polyangium mundeleinium</name>
    <dbReference type="NCBI Taxonomy" id="2995306"/>
    <lineage>
        <taxon>Bacteria</taxon>
        <taxon>Pseudomonadati</taxon>
        <taxon>Myxococcota</taxon>
        <taxon>Polyangia</taxon>
        <taxon>Polyangiales</taxon>
        <taxon>Polyangiaceae</taxon>
        <taxon>Polyangium</taxon>
    </lineage>
</organism>
<protein>
    <submittedName>
        <fullName evidence="1">Uncharacterized protein</fullName>
    </submittedName>
</protein>
<reference evidence="1 2" key="1">
    <citation type="submission" date="2022-11" db="EMBL/GenBank/DDBJ databases">
        <title>Minimal conservation of predation-associated metabolite biosynthetic gene clusters underscores biosynthetic potential of Myxococcota including descriptions for ten novel species: Archangium lansinium sp. nov., Myxococcus landrumus sp. nov., Nannocystis bai.</title>
        <authorList>
            <person name="Ahearne A."/>
            <person name="Stevens C."/>
            <person name="Dowd S."/>
        </authorList>
    </citation>
    <scope>NUCLEOTIDE SEQUENCE [LARGE SCALE GENOMIC DNA]</scope>
    <source>
        <strain evidence="1 2">RJM3</strain>
    </source>
</reference>
<evidence type="ECO:0000313" key="1">
    <source>
        <dbReference type="EMBL" id="MDC0741474.1"/>
    </source>
</evidence>
<accession>A0ABT5EJ04</accession>
<sequence>MKESDVPLDLEEESRRLWSEYHAAREAGFAGYDFEAVSLKLRSLRRRSSKAGWTVVTQQLGDLAQYVLLAKKKQQTPEQRLRSFWPALVPSVIEAALRQAEEALKERSLPKIRRAISALRCTEQPEHLAEIAEEGLAEEFAPLIPGAVADEGMLVLSAEHEALIERGRLMLVRLHAAAGGRRG</sequence>
<dbReference type="RefSeq" id="WP_271916727.1">
    <property type="nucleotide sequence ID" value="NZ_JAQNDO010000001.1"/>
</dbReference>
<gene>
    <name evidence="1" type="ORF">POL67_08965</name>
</gene>